<reference evidence="1" key="1">
    <citation type="submission" date="2021-05" db="EMBL/GenBank/DDBJ databases">
        <authorList>
            <person name="Alioto T."/>
            <person name="Alioto T."/>
            <person name="Gomez Garrido J."/>
        </authorList>
    </citation>
    <scope>NUCLEOTIDE SEQUENCE</scope>
</reference>
<organism evidence="1">
    <name type="scientific">Cacopsylla melanoneura</name>
    <dbReference type="NCBI Taxonomy" id="428564"/>
    <lineage>
        <taxon>Eukaryota</taxon>
        <taxon>Metazoa</taxon>
        <taxon>Ecdysozoa</taxon>
        <taxon>Arthropoda</taxon>
        <taxon>Hexapoda</taxon>
        <taxon>Insecta</taxon>
        <taxon>Pterygota</taxon>
        <taxon>Neoptera</taxon>
        <taxon>Paraneoptera</taxon>
        <taxon>Hemiptera</taxon>
        <taxon>Sternorrhyncha</taxon>
        <taxon>Psylloidea</taxon>
        <taxon>Psyllidae</taxon>
        <taxon>Psyllinae</taxon>
        <taxon>Cacopsylla</taxon>
    </lineage>
</organism>
<evidence type="ECO:0000313" key="1">
    <source>
        <dbReference type="EMBL" id="CAG6672305.1"/>
    </source>
</evidence>
<accession>A0A8D8WVU1</accession>
<protein>
    <submittedName>
        <fullName evidence="1">Uncharacterized protein</fullName>
    </submittedName>
</protein>
<dbReference type="EMBL" id="HBUF01228164">
    <property type="protein sequence ID" value="CAG6672305.1"/>
    <property type="molecule type" value="Transcribed_RNA"/>
</dbReference>
<dbReference type="AlphaFoldDB" id="A0A8D8WVU1"/>
<name>A0A8D8WVU1_9HEMI</name>
<sequence>MLIILINRYMCVYNIKMSFLVVLFYYNFYNLYTIFYITPSLLSSISMVLESLEKRKKKNNQKTNKPILTLNSCSRWIIDEFVEEHTFKTRQAILCHRIFRSKGQSKVTGLES</sequence>
<proteinExistence type="predicted"/>